<accession>A0A8D9DF08</accession>
<name>A0A8D9DF08_BRACM</name>
<proteinExistence type="predicted"/>
<evidence type="ECO:0000313" key="1">
    <source>
        <dbReference type="EMBL" id="CAG7874249.1"/>
    </source>
</evidence>
<organism evidence="1 2">
    <name type="scientific">Brassica campestris</name>
    <name type="common">Field mustard</name>
    <dbReference type="NCBI Taxonomy" id="3711"/>
    <lineage>
        <taxon>Eukaryota</taxon>
        <taxon>Viridiplantae</taxon>
        <taxon>Streptophyta</taxon>
        <taxon>Embryophyta</taxon>
        <taxon>Tracheophyta</taxon>
        <taxon>Spermatophyta</taxon>
        <taxon>Magnoliopsida</taxon>
        <taxon>eudicotyledons</taxon>
        <taxon>Gunneridae</taxon>
        <taxon>Pentapetalae</taxon>
        <taxon>rosids</taxon>
        <taxon>malvids</taxon>
        <taxon>Brassicales</taxon>
        <taxon>Brassicaceae</taxon>
        <taxon>Brassiceae</taxon>
        <taxon>Brassica</taxon>
    </lineage>
</organism>
<protein>
    <submittedName>
        <fullName evidence="1">Uncharacterized protein</fullName>
    </submittedName>
</protein>
<dbReference type="Gramene" id="A05p07700.2_BraZ1">
    <property type="protein sequence ID" value="A05p07700.2_BraZ1.CDS"/>
    <property type="gene ID" value="A05g07700.2_BraZ1"/>
</dbReference>
<dbReference type="Proteomes" id="UP000694005">
    <property type="component" value="Chromosome A05"/>
</dbReference>
<feature type="non-terminal residue" evidence="1">
    <location>
        <position position="1"/>
    </location>
</feature>
<sequence>LLVKGPVVVAFDVFPSYERQVSVLNNRNEFQGMFYPTEVKCQMRGYQRFSRHCVVLYGKGVQVHVSAIRESWEALESRGKGFRDECFVRLAQHKCLIRKVVESKLLTVCFYLNNNIVFLVVN</sequence>
<evidence type="ECO:0000313" key="2">
    <source>
        <dbReference type="Proteomes" id="UP000694005"/>
    </source>
</evidence>
<dbReference type="AlphaFoldDB" id="A0A8D9DF08"/>
<gene>
    <name evidence="1" type="ORF">BRAPAZ1V2_A05P07700.2</name>
</gene>
<dbReference type="EMBL" id="LS974621">
    <property type="protein sequence ID" value="CAG7874249.1"/>
    <property type="molecule type" value="Genomic_DNA"/>
</dbReference>
<reference evidence="1 2" key="1">
    <citation type="submission" date="2021-07" db="EMBL/GenBank/DDBJ databases">
        <authorList>
            <consortium name="Genoscope - CEA"/>
            <person name="William W."/>
        </authorList>
    </citation>
    <scope>NUCLEOTIDE SEQUENCE [LARGE SCALE GENOMIC DNA]</scope>
</reference>